<feature type="compositionally biased region" description="Polar residues" evidence="1">
    <location>
        <begin position="124"/>
        <end position="157"/>
    </location>
</feature>
<name>A0ABD3H4W5_9MARC</name>
<evidence type="ECO:0000256" key="1">
    <source>
        <dbReference type="SAM" id="MobiDB-lite"/>
    </source>
</evidence>
<protein>
    <submittedName>
        <fullName evidence="2">Uncharacterized protein</fullName>
    </submittedName>
</protein>
<feature type="region of interest" description="Disordered" evidence="1">
    <location>
        <begin position="124"/>
        <end position="164"/>
    </location>
</feature>
<keyword evidence="3" id="KW-1185">Reference proteome</keyword>
<comment type="caution">
    <text evidence="2">The sequence shown here is derived from an EMBL/GenBank/DDBJ whole genome shotgun (WGS) entry which is preliminary data.</text>
</comment>
<dbReference type="Proteomes" id="UP001633002">
    <property type="component" value="Unassembled WGS sequence"/>
</dbReference>
<organism evidence="2 3">
    <name type="scientific">Riccia sorocarpa</name>
    <dbReference type="NCBI Taxonomy" id="122646"/>
    <lineage>
        <taxon>Eukaryota</taxon>
        <taxon>Viridiplantae</taxon>
        <taxon>Streptophyta</taxon>
        <taxon>Embryophyta</taxon>
        <taxon>Marchantiophyta</taxon>
        <taxon>Marchantiopsida</taxon>
        <taxon>Marchantiidae</taxon>
        <taxon>Marchantiales</taxon>
        <taxon>Ricciaceae</taxon>
        <taxon>Riccia</taxon>
    </lineage>
</organism>
<evidence type="ECO:0000313" key="2">
    <source>
        <dbReference type="EMBL" id="KAL3686473.1"/>
    </source>
</evidence>
<feature type="region of interest" description="Disordered" evidence="1">
    <location>
        <begin position="36"/>
        <end position="71"/>
    </location>
</feature>
<accession>A0ABD3H4W5</accession>
<proteinExistence type="predicted"/>
<dbReference type="AlphaFoldDB" id="A0ABD3H4W5"/>
<gene>
    <name evidence="2" type="ORF">R1sor_009047</name>
</gene>
<reference evidence="2 3" key="1">
    <citation type="submission" date="2024-09" db="EMBL/GenBank/DDBJ databases">
        <title>Chromosome-scale assembly of Riccia sorocarpa.</title>
        <authorList>
            <person name="Paukszto L."/>
        </authorList>
    </citation>
    <scope>NUCLEOTIDE SEQUENCE [LARGE SCALE GENOMIC DNA]</scope>
    <source>
        <strain evidence="2">LP-2024</strain>
        <tissue evidence="2">Aerial parts of the thallus</tissue>
    </source>
</reference>
<feature type="compositionally biased region" description="Polar residues" evidence="1">
    <location>
        <begin position="51"/>
        <end position="61"/>
    </location>
</feature>
<dbReference type="EMBL" id="JBJQOH010000005">
    <property type="protein sequence ID" value="KAL3686473.1"/>
    <property type="molecule type" value="Genomic_DNA"/>
</dbReference>
<sequence>MLDRCWNRNDRVWGYIQSKNHGTALTNDKSRTISQTIRSEQETTPGHAWTPDNSSGQSTKAPNAPFEGPEETLKEILKNLRLENVMSMLQAYETLFRDMRQPSQIPEVMENVVKPQTWFESLSRGTGIGNSVASNSETGTTTNKDQTAPQDPTSRPGTQGPDCR</sequence>
<evidence type="ECO:0000313" key="3">
    <source>
        <dbReference type="Proteomes" id="UP001633002"/>
    </source>
</evidence>